<accession>Q16YT0</accession>
<gene>
    <name evidence="2" type="ORF">AaeL_AAEL008433</name>
</gene>
<feature type="region of interest" description="Disordered" evidence="1">
    <location>
        <begin position="61"/>
        <end position="98"/>
    </location>
</feature>
<name>Q16YT0_AEDAE</name>
<dbReference type="PaxDb" id="7159-AAEL008433-PA"/>
<protein>
    <submittedName>
        <fullName evidence="2">AAEL008433-PA</fullName>
    </submittedName>
</protein>
<evidence type="ECO:0000313" key="3">
    <source>
        <dbReference type="Proteomes" id="UP000682892"/>
    </source>
</evidence>
<feature type="compositionally biased region" description="Polar residues" evidence="1">
    <location>
        <begin position="89"/>
        <end position="98"/>
    </location>
</feature>
<dbReference type="Proteomes" id="UP000682892">
    <property type="component" value="Chromosome 2"/>
</dbReference>
<evidence type="ECO:0000313" key="2">
    <source>
        <dbReference type="EMBL" id="EAT39802.1"/>
    </source>
</evidence>
<reference evidence="2" key="1">
    <citation type="submission" date="2005-10" db="EMBL/GenBank/DDBJ databases">
        <authorList>
            <person name="Loftus B.J."/>
            <person name="Nene V.M."/>
            <person name="Hannick L.I."/>
            <person name="Bidwell S."/>
            <person name="Haas B."/>
            <person name="Amedeo P."/>
            <person name="Orvis J."/>
            <person name="Wortman J.R."/>
            <person name="White O.R."/>
            <person name="Salzberg S."/>
            <person name="Shumway M."/>
            <person name="Koo H."/>
            <person name="Zhao Y."/>
            <person name="Holmes M."/>
            <person name="Miller J."/>
            <person name="Schatz M."/>
            <person name="Pop M."/>
            <person name="Pai G."/>
            <person name="Utterback T."/>
            <person name="Rogers Y.-H."/>
            <person name="Kravitz S."/>
            <person name="Fraser C.M."/>
        </authorList>
    </citation>
    <scope>NUCLEOTIDE SEQUENCE</scope>
    <source>
        <strain evidence="2">Liverpool</strain>
    </source>
</reference>
<organism evidence="2 3">
    <name type="scientific">Aedes aegypti</name>
    <name type="common">Yellowfever mosquito</name>
    <name type="synonym">Culex aegypti</name>
    <dbReference type="NCBI Taxonomy" id="7159"/>
    <lineage>
        <taxon>Eukaryota</taxon>
        <taxon>Metazoa</taxon>
        <taxon>Ecdysozoa</taxon>
        <taxon>Arthropoda</taxon>
        <taxon>Hexapoda</taxon>
        <taxon>Insecta</taxon>
        <taxon>Pterygota</taxon>
        <taxon>Neoptera</taxon>
        <taxon>Endopterygota</taxon>
        <taxon>Diptera</taxon>
        <taxon>Nematocera</taxon>
        <taxon>Culicoidea</taxon>
        <taxon>Culicidae</taxon>
        <taxon>Culicinae</taxon>
        <taxon>Aedini</taxon>
        <taxon>Aedes</taxon>
        <taxon>Stegomyia</taxon>
    </lineage>
</organism>
<sequence>MRPRKMQQKTHQRNCSYVRAPTDAVIFLGNQESSRNLYYAHSEASRTSCRMVPANRIRYNTSCSKSSSTPAGQRPAVQRSGCRRKPNRESGTTEGIRI</sequence>
<dbReference type="AlphaFoldDB" id="Q16YT0"/>
<dbReference type="HOGENOM" id="CLU_2335314_0_0_1"/>
<evidence type="ECO:0000256" key="1">
    <source>
        <dbReference type="SAM" id="MobiDB-lite"/>
    </source>
</evidence>
<reference evidence="2" key="3">
    <citation type="submission" date="2012-09" db="EMBL/GenBank/DDBJ databases">
        <authorList>
            <consortium name="VectorBase"/>
        </authorList>
    </citation>
    <scope>NUCLEOTIDE SEQUENCE</scope>
    <source>
        <strain evidence="2">Liverpool</strain>
    </source>
</reference>
<proteinExistence type="predicted"/>
<dbReference type="EMBL" id="CH477509">
    <property type="protein sequence ID" value="EAT39802.1"/>
    <property type="molecule type" value="Genomic_DNA"/>
</dbReference>
<reference evidence="2" key="2">
    <citation type="journal article" date="2007" name="Science">
        <title>Genome sequence of Aedes aegypti, a major arbovirus vector.</title>
        <authorList>
            <person name="Nene V."/>
            <person name="Wortman J.R."/>
            <person name="Lawson D."/>
            <person name="Haas B."/>
            <person name="Kodira C."/>
            <person name="Tu Z.J."/>
            <person name="Loftus B."/>
            <person name="Xi Z."/>
            <person name="Megy K."/>
            <person name="Grabherr M."/>
            <person name="Ren Q."/>
            <person name="Zdobnov E.M."/>
            <person name="Lobo N.F."/>
            <person name="Campbell K.S."/>
            <person name="Brown S.E."/>
            <person name="Bonaldo M.F."/>
            <person name="Zhu J."/>
            <person name="Sinkins S.P."/>
            <person name="Hogenkamp D.G."/>
            <person name="Amedeo P."/>
            <person name="Arensburger P."/>
            <person name="Atkinson P.W."/>
            <person name="Bidwell S."/>
            <person name="Biedler J."/>
            <person name="Birney E."/>
            <person name="Bruggner R.V."/>
            <person name="Costas J."/>
            <person name="Coy M.R."/>
            <person name="Crabtree J."/>
            <person name="Crawford M."/>
            <person name="Debruyn B."/>
            <person name="Decaprio D."/>
            <person name="Eiglmeier K."/>
            <person name="Eisenstadt E."/>
            <person name="El-Dorry H."/>
            <person name="Gelbart W.M."/>
            <person name="Gomes S.L."/>
            <person name="Hammond M."/>
            <person name="Hannick L.I."/>
            <person name="Hogan J.R."/>
            <person name="Holmes M.H."/>
            <person name="Jaffe D."/>
            <person name="Johnston J.S."/>
            <person name="Kennedy R.C."/>
            <person name="Koo H."/>
            <person name="Kravitz S."/>
            <person name="Kriventseva E.V."/>
            <person name="Kulp D."/>
            <person name="Labutti K."/>
            <person name="Lee E."/>
            <person name="Li S."/>
            <person name="Lovin D.D."/>
            <person name="Mao C."/>
            <person name="Mauceli E."/>
            <person name="Menck C.F."/>
            <person name="Miller J.R."/>
            <person name="Montgomery P."/>
            <person name="Mori A."/>
            <person name="Nascimento A.L."/>
            <person name="Naveira H.F."/>
            <person name="Nusbaum C."/>
            <person name="O'leary S."/>
            <person name="Orvis J."/>
            <person name="Pertea M."/>
            <person name="Quesneville H."/>
            <person name="Reidenbach K.R."/>
            <person name="Rogers Y.H."/>
            <person name="Roth C.W."/>
            <person name="Schneider J.R."/>
            <person name="Schatz M."/>
            <person name="Shumway M."/>
            <person name="Stanke M."/>
            <person name="Stinson E.O."/>
            <person name="Tubio J.M."/>
            <person name="Vanzee J.P."/>
            <person name="Verjovski-Almeida S."/>
            <person name="Werner D."/>
            <person name="White O."/>
            <person name="Wyder S."/>
            <person name="Zeng Q."/>
            <person name="Zhao Q."/>
            <person name="Zhao Y."/>
            <person name="Hill C.A."/>
            <person name="Raikhel A.S."/>
            <person name="Soares M.B."/>
            <person name="Knudson D.L."/>
            <person name="Lee N.H."/>
            <person name="Galagan J."/>
            <person name="Salzberg S.L."/>
            <person name="Paulsen I.T."/>
            <person name="Dimopoulos G."/>
            <person name="Collins F.H."/>
            <person name="Birren B."/>
            <person name="Fraser-Liggett C.M."/>
            <person name="Severson D.W."/>
        </authorList>
    </citation>
    <scope>NUCLEOTIDE SEQUENCE [LARGE SCALE GENOMIC DNA]</scope>
    <source>
        <strain evidence="2">Liverpool</strain>
    </source>
</reference>
<feature type="compositionally biased region" description="Polar residues" evidence="1">
    <location>
        <begin position="61"/>
        <end position="71"/>
    </location>
</feature>